<evidence type="ECO:0000256" key="1">
    <source>
        <dbReference type="SAM" id="MobiDB-lite"/>
    </source>
</evidence>
<keyword evidence="3" id="KW-1185">Reference proteome</keyword>
<proteinExistence type="predicted"/>
<feature type="region of interest" description="Disordered" evidence="1">
    <location>
        <begin position="20"/>
        <end position="41"/>
    </location>
</feature>
<organism evidence="2 3">
    <name type="scientific">Tuber magnatum</name>
    <name type="common">white Piedmont truffle</name>
    <dbReference type="NCBI Taxonomy" id="42249"/>
    <lineage>
        <taxon>Eukaryota</taxon>
        <taxon>Fungi</taxon>
        <taxon>Dikarya</taxon>
        <taxon>Ascomycota</taxon>
        <taxon>Pezizomycotina</taxon>
        <taxon>Pezizomycetes</taxon>
        <taxon>Pezizales</taxon>
        <taxon>Tuberaceae</taxon>
        <taxon>Tuber</taxon>
    </lineage>
</organism>
<dbReference type="OrthoDB" id="5450301at2759"/>
<sequence>MSNRSSDPMGISGNPFEGMPGCYAPAASSTPPEVRKTTPQNPTFPSYLPIALPVPTHTNTPTLPCPVPSCALVFDGKTPYGYLWRHLRRPGTYRRTGEERDAWLHLHKIEHDRLIAAGITPAQRKREANRVGVKKAREQKKRIAGFQLRARKKGITEEALVSQKVAIWEGMHVAKQSGDSIGNFPKSLNEYVMPGDERRVGQPVVVTRARAGLFGSAGICSLSGLRMCALPASEHSGISADEPNLADLGTPRDAQGVEIWAMRGMVCRTRVKVVYGSTGAPCRWDSKIGSMWHQIGADVDLFPISA</sequence>
<evidence type="ECO:0000313" key="3">
    <source>
        <dbReference type="Proteomes" id="UP000246991"/>
    </source>
</evidence>
<dbReference type="Proteomes" id="UP000246991">
    <property type="component" value="Unassembled WGS sequence"/>
</dbReference>
<evidence type="ECO:0000313" key="2">
    <source>
        <dbReference type="EMBL" id="PWW73247.1"/>
    </source>
</evidence>
<protein>
    <submittedName>
        <fullName evidence="2">Uncharacterized protein</fullName>
    </submittedName>
</protein>
<dbReference type="AlphaFoldDB" id="A0A317SHP5"/>
<name>A0A317SHP5_9PEZI</name>
<feature type="compositionally biased region" description="Polar residues" evidence="1">
    <location>
        <begin position="27"/>
        <end position="41"/>
    </location>
</feature>
<reference evidence="2 3" key="1">
    <citation type="submission" date="2018-03" db="EMBL/GenBank/DDBJ databases">
        <title>Genomes of Pezizomycetes fungi and the evolution of truffles.</title>
        <authorList>
            <person name="Murat C."/>
            <person name="Payen T."/>
            <person name="Noel B."/>
            <person name="Kuo A."/>
            <person name="Martin F.M."/>
        </authorList>
    </citation>
    <scope>NUCLEOTIDE SEQUENCE [LARGE SCALE GENOMIC DNA]</scope>
    <source>
        <strain evidence="2">091103-1</strain>
    </source>
</reference>
<accession>A0A317SHP5</accession>
<dbReference type="EMBL" id="PYWC01000083">
    <property type="protein sequence ID" value="PWW73247.1"/>
    <property type="molecule type" value="Genomic_DNA"/>
</dbReference>
<gene>
    <name evidence="2" type="ORF">C7212DRAFT_346977</name>
</gene>
<comment type="caution">
    <text evidence="2">The sequence shown here is derived from an EMBL/GenBank/DDBJ whole genome shotgun (WGS) entry which is preliminary data.</text>
</comment>